<dbReference type="eggNOG" id="COG1463">
    <property type="taxonomic scope" value="Bacteria"/>
</dbReference>
<reference evidence="3" key="1">
    <citation type="submission" date="2009-12" db="EMBL/GenBank/DDBJ databases">
        <title>Complete sequence of Treponema azotonutricium strain ZAS-9.</title>
        <authorList>
            <person name="Tetu S.G."/>
            <person name="Matson E."/>
            <person name="Ren Q."/>
            <person name="Seshadri R."/>
            <person name="Elbourne L."/>
            <person name="Hassan K.A."/>
            <person name="Durkin A."/>
            <person name="Radune D."/>
            <person name="Mohamoud Y."/>
            <person name="Shay R."/>
            <person name="Jin S."/>
            <person name="Zhang X."/>
            <person name="Lucey K."/>
            <person name="Ballor N.R."/>
            <person name="Ottesen E."/>
            <person name="Rosenthal R."/>
            <person name="Allen A."/>
            <person name="Leadbetter J.R."/>
            <person name="Paulsen I.T."/>
        </authorList>
    </citation>
    <scope>NUCLEOTIDE SEQUENCE [LARGE SCALE GENOMIC DNA]</scope>
    <source>
        <strain evidence="3">ATCC BAA-888 / DSM 13862 / ZAS-9</strain>
    </source>
</reference>
<dbReference type="PANTHER" id="PTHR33371">
    <property type="entry name" value="INTERMEMBRANE PHOSPHOLIPID TRANSPORT SYSTEM BINDING PROTEIN MLAD-RELATED"/>
    <property type="match status" value="1"/>
</dbReference>
<dbReference type="InterPro" id="IPR003399">
    <property type="entry name" value="Mce/MlaD"/>
</dbReference>
<dbReference type="KEGG" id="taz:TREAZ_1888"/>
<dbReference type="Proteomes" id="UP000009222">
    <property type="component" value="Chromosome"/>
</dbReference>
<dbReference type="InterPro" id="IPR052336">
    <property type="entry name" value="MlaD_Phospholipid_Transporter"/>
</dbReference>
<gene>
    <name evidence="2" type="ordered locus">TREAZ_1888</name>
</gene>
<dbReference type="PANTHER" id="PTHR33371:SF4">
    <property type="entry name" value="INTERMEMBRANE PHOSPHOLIPID TRANSPORT SYSTEM BINDING PROTEIN MLAD"/>
    <property type="match status" value="1"/>
</dbReference>
<dbReference type="OrthoDB" id="9788420at2"/>
<dbReference type="STRING" id="545695.TREAZ_1888"/>
<accession>F5YBC2</accession>
<dbReference type="Pfam" id="PF02470">
    <property type="entry name" value="MlaD"/>
    <property type="match status" value="1"/>
</dbReference>
<keyword evidence="3" id="KW-1185">Reference proteome</keyword>
<sequence length="486" mass="52474">MNISRYVKIALFFIVLGGAGTVYIVLSADGINQMNTTSYEVVLQDATGLSTRSKIYLAGVVVGKVQQIELNGTEARLKLGLLRNVELHQDAMLSRKSSSILGTSVLALDPGTELTPLLAPGGFINTDRSGSGDMSAIMGTVQEMGGQITGLLEEFQKNQLALLAVSLQTFNSIAQKIDASTDAQLDNISRILTSTALITERTEGLLRNGETDIGASVTDMHELIANLRAITEDIRAGRGNVGQALYDGELYLSLLRTAQTTEEAAVKLKDALDSVNHLAKNIDGVVTDAGEIVSKATGLGIQVDTNARYDFLSEQVRAAASIRLDPRSNDRWYRIGVSSAPDGVASRTVKQTTDSSGAVTYEDTTETRYSFNIDAELARRFGFLTLRGGLLENSAGIGLDIQPLSWASISGEAFNFRTGEMPNLRGTLTIYPFFDPDSNKPWNWIYFRGGINDALSKNRDFFLGGGLRFADREVKGLVGLVPVLNN</sequence>
<protein>
    <submittedName>
        <fullName evidence="2">Putative Mce family protein</fullName>
    </submittedName>
</protein>
<organism evidence="2 3">
    <name type="scientific">Leadbettera azotonutricia (strain ATCC BAA-888 / DSM 13862 / ZAS-9)</name>
    <name type="common">Treponema azotonutricium</name>
    <dbReference type="NCBI Taxonomy" id="545695"/>
    <lineage>
        <taxon>Bacteria</taxon>
        <taxon>Pseudomonadati</taxon>
        <taxon>Spirochaetota</taxon>
        <taxon>Spirochaetia</taxon>
        <taxon>Spirochaetales</taxon>
        <taxon>Breznakiellaceae</taxon>
        <taxon>Leadbettera</taxon>
    </lineage>
</organism>
<name>F5YBC2_LEAAZ</name>
<evidence type="ECO:0000313" key="2">
    <source>
        <dbReference type="EMBL" id="AEF83425.1"/>
    </source>
</evidence>
<evidence type="ECO:0000259" key="1">
    <source>
        <dbReference type="Pfam" id="PF02470"/>
    </source>
</evidence>
<dbReference type="HOGENOM" id="CLU_581253_0_0_12"/>
<proteinExistence type="predicted"/>
<evidence type="ECO:0000313" key="3">
    <source>
        <dbReference type="Proteomes" id="UP000009222"/>
    </source>
</evidence>
<reference evidence="2 3" key="2">
    <citation type="journal article" date="2011" name="ISME J.">
        <title>RNA-seq reveals cooperative metabolic interactions between two termite-gut spirochete species in co-culture.</title>
        <authorList>
            <person name="Rosenthal A.Z."/>
            <person name="Matson E.G."/>
            <person name="Eldar A."/>
            <person name="Leadbetter J.R."/>
        </authorList>
    </citation>
    <scope>NUCLEOTIDE SEQUENCE [LARGE SCALE GENOMIC DNA]</scope>
    <source>
        <strain evidence="3">ATCC BAA-888 / DSM 13862 / ZAS-9</strain>
    </source>
</reference>
<dbReference type="EMBL" id="CP001841">
    <property type="protein sequence ID" value="AEF83425.1"/>
    <property type="molecule type" value="Genomic_DNA"/>
</dbReference>
<dbReference type="InParanoid" id="F5YBC2"/>
<dbReference type="RefSeq" id="WP_015710148.1">
    <property type="nucleotide sequence ID" value="NC_015577.1"/>
</dbReference>
<feature type="domain" description="Mce/MlaD" evidence="1">
    <location>
        <begin position="36"/>
        <end position="111"/>
    </location>
</feature>
<dbReference type="AlphaFoldDB" id="F5YBC2"/>